<keyword evidence="2" id="KW-0378">Hydrolase</keyword>
<sequence length="1015" mass="113399">MTPDPAAPSPPSAAIQRYFFDWQQPFLAQVASPDVLKRLFCDQAGQLDAGGWVCVLPTAQSVARFRQLLQQWGQSQTQAVPLPKVISVGEAAEQFYHSQQVMANEFEQTIAWATVLAKRDHETIRPLVPTPNESEGFVFWLELAGRLRSLSTELAAHSVSFQKVLSQTQRPIDQARWKLLAQLHDEYLEHLQVAGLADRHQERARAVDQGRLFNGKRLLLIGTSDLNPSAANVIKMAAKDSGNRIVALIAAPPERANDFDEVGRFRTTAVLSRDVPWKDDQLISAGDLRDQCQRLAATVSDWNQTLRPEQICVGTTDGSQVSPLAFALRTAGFSVYRSQGYSVANSGLMKLLDCVMQHLQRPSWRSLAALVRHQDVYRLLVATLQVRDVQQEPLQAIDRLIANHFPSSLQTELPDRVAKASQTALMIRDLVQRLLMPLYQDGLLDVPIADCESSDEQMASDQAELALLVPFLGDASSSSVDQMTEDSIRAVTAPLTTWCQRLHGWLQAIEQADQVQIAGQEDVDAESLNRIARRQACELLQRMATISCGLDVEMDALTALQTLKMRLSALHVHQQPQADQLHLRGWLDLALNDSPAMIVLGLNHPYVPSAVGSDSLLPESLRTQLQINDNDRRMARDQLAIEMMIQSRSLTPSEGQMRFIVGRTDAGGSPIPPSRLLAAAPAKDVARRLQLLTGELKSTPFDSGWKALPKSQLPLPPVDQSLDVPPVSVTAFSTYLQCPYRFYLRHVRKLRPLDDDAPELAANQFGDLVHGALEFFGESKDKGLTDPDDIFLALKQHLCVYVDKTFGKPLSQALTLQIQQAEKRLRFVADQQAERIAQGWQIHQVEASVGLSQPAYLSVDDIKLAIRGRFDRIDYHPQLDRWAVLDYKTHGHKPEKKHFRRNRSSGETKWLDLQLPLYRMMIPHLGIDAPPDQVDLGYFNVSDKASETGIHLADFDEDLMRQAEEVIYQCVRGIVAKEFQPTSDVVQYDDYQMILQTGTAARMLAGSLDDVEVTQ</sequence>
<keyword evidence="3" id="KW-1185">Reference proteome</keyword>
<dbReference type="InterPro" id="IPR011335">
    <property type="entry name" value="Restrct_endonuc-II-like"/>
</dbReference>
<dbReference type="Pfam" id="PF12705">
    <property type="entry name" value="PDDEXK_1"/>
    <property type="match status" value="1"/>
</dbReference>
<evidence type="ECO:0000313" key="2">
    <source>
        <dbReference type="EMBL" id="QDT58766.1"/>
    </source>
</evidence>
<dbReference type="InterPro" id="IPR027417">
    <property type="entry name" value="P-loop_NTPase"/>
</dbReference>
<keyword evidence="2" id="KW-0547">Nucleotide-binding</keyword>
<evidence type="ECO:0000259" key="1">
    <source>
        <dbReference type="Pfam" id="PF12705"/>
    </source>
</evidence>
<dbReference type="AlphaFoldDB" id="A0A517SRM3"/>
<dbReference type="InterPro" id="IPR011604">
    <property type="entry name" value="PDDEXK-like_dom_sf"/>
</dbReference>
<dbReference type="EMBL" id="CP036272">
    <property type="protein sequence ID" value="QDT58766.1"/>
    <property type="molecule type" value="Genomic_DNA"/>
</dbReference>
<organism evidence="2 3">
    <name type="scientific">Stieleria bergensis</name>
    <dbReference type="NCBI Taxonomy" id="2528025"/>
    <lineage>
        <taxon>Bacteria</taxon>
        <taxon>Pseudomonadati</taxon>
        <taxon>Planctomycetota</taxon>
        <taxon>Planctomycetia</taxon>
        <taxon>Pirellulales</taxon>
        <taxon>Pirellulaceae</taxon>
        <taxon>Stieleria</taxon>
    </lineage>
</organism>
<dbReference type="Proteomes" id="UP000315003">
    <property type="component" value="Chromosome"/>
</dbReference>
<dbReference type="EC" id="3.6.4.12" evidence="2"/>
<dbReference type="GO" id="GO:0003678">
    <property type="term" value="F:DNA helicase activity"/>
    <property type="evidence" value="ECO:0007669"/>
    <property type="project" value="UniProtKB-EC"/>
</dbReference>
<accession>A0A517SRM3</accession>
<dbReference type="OrthoDB" id="5487982at2"/>
<protein>
    <submittedName>
        <fullName evidence="2">ATP-dependent helicase/deoxyribonuclease subunit B</fullName>
        <ecNumber evidence="2">3.6.4.12</ecNumber>
    </submittedName>
</protein>
<keyword evidence="2" id="KW-0067">ATP-binding</keyword>
<reference evidence="2 3" key="1">
    <citation type="submission" date="2019-02" db="EMBL/GenBank/DDBJ databases">
        <title>Deep-cultivation of Planctomycetes and their phenomic and genomic characterization uncovers novel biology.</title>
        <authorList>
            <person name="Wiegand S."/>
            <person name="Jogler M."/>
            <person name="Boedeker C."/>
            <person name="Pinto D."/>
            <person name="Vollmers J."/>
            <person name="Rivas-Marin E."/>
            <person name="Kohn T."/>
            <person name="Peeters S.H."/>
            <person name="Heuer A."/>
            <person name="Rast P."/>
            <person name="Oberbeckmann S."/>
            <person name="Bunk B."/>
            <person name="Jeske O."/>
            <person name="Meyerdierks A."/>
            <person name="Storesund J.E."/>
            <person name="Kallscheuer N."/>
            <person name="Luecker S."/>
            <person name="Lage O.M."/>
            <person name="Pohl T."/>
            <person name="Merkel B.J."/>
            <person name="Hornburger P."/>
            <person name="Mueller R.-W."/>
            <person name="Bruemmer F."/>
            <person name="Labrenz M."/>
            <person name="Spormann A.M."/>
            <person name="Op den Camp H."/>
            <person name="Overmann J."/>
            <person name="Amann R."/>
            <person name="Jetten M.S.M."/>
            <person name="Mascher T."/>
            <person name="Medema M.H."/>
            <person name="Devos D.P."/>
            <person name="Kaster A.-K."/>
            <person name="Ovreas L."/>
            <person name="Rohde M."/>
            <person name="Galperin M.Y."/>
            <person name="Jogler C."/>
        </authorList>
    </citation>
    <scope>NUCLEOTIDE SEQUENCE [LARGE SCALE GENOMIC DNA]</scope>
    <source>
        <strain evidence="2 3">SV_7m_r</strain>
    </source>
</reference>
<keyword evidence="2" id="KW-0347">Helicase</keyword>
<dbReference type="InterPro" id="IPR038726">
    <property type="entry name" value="PDDEXK_AddAB-type"/>
</dbReference>
<dbReference type="GO" id="GO:0016787">
    <property type="term" value="F:hydrolase activity"/>
    <property type="evidence" value="ECO:0007669"/>
    <property type="project" value="UniProtKB-KW"/>
</dbReference>
<dbReference type="Gene3D" id="3.90.320.10">
    <property type="match status" value="1"/>
</dbReference>
<proteinExistence type="predicted"/>
<dbReference type="SUPFAM" id="SSF52540">
    <property type="entry name" value="P-loop containing nucleoside triphosphate hydrolases"/>
    <property type="match status" value="1"/>
</dbReference>
<dbReference type="SUPFAM" id="SSF52980">
    <property type="entry name" value="Restriction endonuclease-like"/>
    <property type="match status" value="1"/>
</dbReference>
<dbReference type="RefSeq" id="WP_145270148.1">
    <property type="nucleotide sequence ID" value="NZ_CP036272.1"/>
</dbReference>
<feature type="domain" description="PD-(D/E)XK endonuclease-like" evidence="1">
    <location>
        <begin position="727"/>
        <end position="983"/>
    </location>
</feature>
<gene>
    <name evidence="2" type="primary">rexB</name>
    <name evidence="2" type="ORF">SV7mr_12660</name>
</gene>
<name>A0A517SRM3_9BACT</name>
<evidence type="ECO:0000313" key="3">
    <source>
        <dbReference type="Proteomes" id="UP000315003"/>
    </source>
</evidence>